<reference evidence="3" key="1">
    <citation type="submission" date="2025-08" db="UniProtKB">
        <authorList>
            <consortium name="Ensembl"/>
        </authorList>
    </citation>
    <scope>IDENTIFICATION</scope>
</reference>
<dbReference type="Pfam" id="PF10283">
    <property type="entry name" value="zf-CCHH"/>
    <property type="match status" value="2"/>
</dbReference>
<evidence type="ECO:0000313" key="3">
    <source>
        <dbReference type="Ensembl" id="ENSSDUP00000027240.1"/>
    </source>
</evidence>
<feature type="region of interest" description="Disordered" evidence="1">
    <location>
        <begin position="108"/>
        <end position="493"/>
    </location>
</feature>
<evidence type="ECO:0000256" key="1">
    <source>
        <dbReference type="SAM" id="MobiDB-lite"/>
    </source>
</evidence>
<name>A0A3B4VBC6_SERDU</name>
<protein>
    <submittedName>
        <fullName evidence="3">Aprataxin and PNKP like factor</fullName>
    </submittedName>
</protein>
<dbReference type="Ensembl" id="ENSSDUT00000027722.1">
    <property type="protein sequence ID" value="ENSSDUP00000027240.1"/>
    <property type="gene ID" value="ENSSDUG00000019719.1"/>
</dbReference>
<organism evidence="3 4">
    <name type="scientific">Seriola dumerili</name>
    <name type="common">Greater amberjack</name>
    <name type="synonym">Caranx dumerili</name>
    <dbReference type="NCBI Taxonomy" id="41447"/>
    <lineage>
        <taxon>Eukaryota</taxon>
        <taxon>Metazoa</taxon>
        <taxon>Chordata</taxon>
        <taxon>Craniata</taxon>
        <taxon>Vertebrata</taxon>
        <taxon>Euteleostomi</taxon>
        <taxon>Actinopterygii</taxon>
        <taxon>Neopterygii</taxon>
        <taxon>Teleostei</taxon>
        <taxon>Neoteleostei</taxon>
        <taxon>Acanthomorphata</taxon>
        <taxon>Carangaria</taxon>
        <taxon>Carangiformes</taxon>
        <taxon>Carangidae</taxon>
        <taxon>Seriola</taxon>
    </lineage>
</organism>
<feature type="compositionally biased region" description="Acidic residues" evidence="1">
    <location>
        <begin position="401"/>
        <end position="415"/>
    </location>
</feature>
<reference evidence="3" key="2">
    <citation type="submission" date="2025-09" db="UniProtKB">
        <authorList>
            <consortium name="Ensembl"/>
        </authorList>
    </citation>
    <scope>IDENTIFICATION</scope>
</reference>
<dbReference type="STRING" id="41447.ENSSDUP00000027240"/>
<dbReference type="InterPro" id="IPR039253">
    <property type="entry name" value="APLF"/>
</dbReference>
<feature type="compositionally biased region" description="Basic residues" evidence="1">
    <location>
        <begin position="429"/>
        <end position="444"/>
    </location>
</feature>
<dbReference type="InterPro" id="IPR008984">
    <property type="entry name" value="SMAD_FHA_dom_sf"/>
</dbReference>
<sequence length="507" mass="55634">MSGFDLVPVDGGAPVHLPSGETVLGRGPLLGVNDKRVSRHHGLLENLNGQLRLKPTHMNPCFTQSSPADVNPRPLKKDSWYPLRHGDFFSLLPGQFVYKVVAVGGAERTPRNSQSLEEEEEEELPGSPEPHVEPAHPVITDCGQTPPHQGPMLAALSDEDVNDKRNRSFNKGDSAPPEEVEDDHSDVAPSVKRRVLPAWMMAAASGPHRASSSPRGQSAVKRSKAPAGASTSTKPAAAKKATPTATEGAELSEEEKRPRKRRRKISDEEEDEEAGTKTDVPSEEPAVPFQRGSNRSEVSAESDNFTMEEEEEKEEEEGGGGGGGEPSSADRTTTTRRSGRESEKEDEKSKDGQQTTKRAESIGSNGGAASTSSLRTACPYGKDCYRKNPVHFQECSHPGDTDYEEEEEEEEEEADRPECPYGTDCYRKNPLHRKEYKHTKKPARATRAAPKKSPAGDEDEDEDSFINDDSEDVGDDSDYVPPDSDDSGKEDIKRLQREAKVFLKRRK</sequence>
<dbReference type="AlphaFoldDB" id="A0A3B4VBC6"/>
<feature type="compositionally biased region" description="Basic and acidic residues" evidence="1">
    <location>
        <begin position="338"/>
        <end position="351"/>
    </location>
</feature>
<dbReference type="GO" id="GO:0008408">
    <property type="term" value="F:3'-5' exonuclease activity"/>
    <property type="evidence" value="ECO:0007669"/>
    <property type="project" value="InterPro"/>
</dbReference>
<dbReference type="SUPFAM" id="SSF49879">
    <property type="entry name" value="SMAD/FHA domain"/>
    <property type="match status" value="1"/>
</dbReference>
<dbReference type="GO" id="GO:0035861">
    <property type="term" value="C:site of double-strand break"/>
    <property type="evidence" value="ECO:0007669"/>
    <property type="project" value="TreeGrafter"/>
</dbReference>
<dbReference type="PANTHER" id="PTHR21315">
    <property type="entry name" value="APRATAXIN AND PNK-LIKE FACTOR-RELATED"/>
    <property type="match status" value="1"/>
</dbReference>
<dbReference type="PANTHER" id="PTHR21315:SF2">
    <property type="entry name" value="APRATAXIN AND PNK-LIKE FACTOR"/>
    <property type="match status" value="1"/>
</dbReference>
<evidence type="ECO:0000313" key="4">
    <source>
        <dbReference type="Proteomes" id="UP000261420"/>
    </source>
</evidence>
<proteinExistence type="predicted"/>
<feature type="domain" description="PBZ-type" evidence="2">
    <location>
        <begin position="416"/>
        <end position="441"/>
    </location>
</feature>
<evidence type="ECO:0000259" key="2">
    <source>
        <dbReference type="Pfam" id="PF10283"/>
    </source>
</evidence>
<accession>A0A3B4VBC6</accession>
<dbReference type="Proteomes" id="UP000261420">
    <property type="component" value="Unplaced"/>
</dbReference>
<dbReference type="FunFam" id="2.60.200.20:FF:000061">
    <property type="entry name" value="Zgc:165656 protein"/>
    <property type="match status" value="1"/>
</dbReference>
<feature type="compositionally biased region" description="Polar residues" evidence="1">
    <location>
        <begin position="291"/>
        <end position="305"/>
    </location>
</feature>
<dbReference type="GO" id="GO:0005634">
    <property type="term" value="C:nucleus"/>
    <property type="evidence" value="ECO:0007669"/>
    <property type="project" value="TreeGrafter"/>
</dbReference>
<dbReference type="GO" id="GO:0003906">
    <property type="term" value="F:DNA-(apurinic or apyrimidinic site) endonuclease activity"/>
    <property type="evidence" value="ECO:0007669"/>
    <property type="project" value="InterPro"/>
</dbReference>
<dbReference type="GO" id="GO:0006302">
    <property type="term" value="P:double-strand break repair"/>
    <property type="evidence" value="ECO:0007669"/>
    <property type="project" value="InterPro"/>
</dbReference>
<feature type="compositionally biased region" description="Low complexity" evidence="1">
    <location>
        <begin position="327"/>
        <end position="336"/>
    </location>
</feature>
<feature type="compositionally biased region" description="Acidic residues" evidence="1">
    <location>
        <begin position="306"/>
        <end position="318"/>
    </location>
</feature>
<feature type="compositionally biased region" description="Low complexity" evidence="1">
    <location>
        <begin position="225"/>
        <end position="249"/>
    </location>
</feature>
<feature type="compositionally biased region" description="Acidic residues" evidence="1">
    <location>
        <begin position="456"/>
        <end position="478"/>
    </location>
</feature>
<dbReference type="Gene3D" id="2.60.200.20">
    <property type="match status" value="1"/>
</dbReference>
<dbReference type="OMA" id="PCFYRSS"/>
<dbReference type="GeneTree" id="ENSGT00390000010591"/>
<keyword evidence="4" id="KW-1185">Reference proteome</keyword>
<feature type="domain" description="PBZ-type" evidence="2">
    <location>
        <begin position="375"/>
        <end position="400"/>
    </location>
</feature>
<dbReference type="InterPro" id="IPR019406">
    <property type="entry name" value="APLF_PBZ"/>
</dbReference>